<feature type="domain" description="Glycoside hydrolase family 5" evidence="7">
    <location>
        <begin position="38"/>
        <end position="378"/>
    </location>
</feature>
<evidence type="ECO:0000313" key="9">
    <source>
        <dbReference type="Proteomes" id="UP000092600"/>
    </source>
</evidence>
<sequence>MWAYNGVLYHVLGLVTCVALIYFSFGDVEFHFKDKKASFVGRNGTRFYVEGRAFYVNGWNSYWLMDQAVEEVTRPRVGAIFGAGAKMGLTVCRSWAFNDGYYNALQVSPGHFDENVFKALDRVIVEAQKHGIRLLLSLANNLDAYGGKTQYVKWAWEEGIGTSASNDSFFFDPSIRGYFKTYLRTLLTRKNHLNGIKYKDDPAIFAWELMNEPRCISDASGDTLQGWVEEMAAYVKSIDKNHLLTIGLEGFYGPSSPSEKQSVNPGKWFGTLGSDFIRNSKVPDIDFASVHVYPDSWLVNADLNEKINYISKWVISHIEDGDKELKKPVLFTEFGLSNKNKDFDHSHRDVLYKSIYDIIYDSAKKNGAGAGALAWQFMAEDMEEYNDEFGIVPHARPSMYVLIKEQSCRLAALRYGPDSMKSKPGNICE</sequence>
<evidence type="ECO:0000259" key="7">
    <source>
        <dbReference type="Pfam" id="PF26410"/>
    </source>
</evidence>
<keyword evidence="4" id="KW-0378">Hydrolase</keyword>
<dbReference type="Proteomes" id="UP000092600">
    <property type="component" value="Unassembled WGS sequence"/>
</dbReference>
<reference evidence="8 9" key="1">
    <citation type="journal article" date="2016" name="DNA Res.">
        <title>The draft genome of MD-2 pineapple using hybrid error correction of long reads.</title>
        <authorList>
            <person name="Redwan R.M."/>
            <person name="Saidin A."/>
            <person name="Kumar S.V."/>
        </authorList>
    </citation>
    <scope>NUCLEOTIDE SEQUENCE [LARGE SCALE GENOMIC DNA]</scope>
    <source>
        <strain evidence="9">cv. MD2</strain>
        <tissue evidence="8">Leaf</tissue>
    </source>
</reference>
<keyword evidence="6" id="KW-0472">Membrane</keyword>
<dbReference type="PANTHER" id="PTHR31451:SF45">
    <property type="entry name" value="MANNAN ENDO-1,4-BETA-MANNOSIDASE 2"/>
    <property type="match status" value="1"/>
</dbReference>
<dbReference type="PANTHER" id="PTHR31451">
    <property type="match status" value="1"/>
</dbReference>
<comment type="caution">
    <text evidence="8">The sequence shown here is derived from an EMBL/GenBank/DDBJ whole genome shotgun (WGS) entry which is preliminary data.</text>
</comment>
<dbReference type="SUPFAM" id="SSF51445">
    <property type="entry name" value="(Trans)glycosidases"/>
    <property type="match status" value="1"/>
</dbReference>
<proteinExistence type="inferred from homology"/>
<keyword evidence="6" id="KW-0812">Transmembrane</keyword>
<dbReference type="Pfam" id="PF26410">
    <property type="entry name" value="GH5_mannosidase"/>
    <property type="match status" value="1"/>
</dbReference>
<dbReference type="GO" id="GO:0000272">
    <property type="term" value="P:polysaccharide catabolic process"/>
    <property type="evidence" value="ECO:0007669"/>
    <property type="project" value="InterPro"/>
</dbReference>
<organism evidence="8 9">
    <name type="scientific">Ananas comosus</name>
    <name type="common">Pineapple</name>
    <name type="synonym">Ananas ananas</name>
    <dbReference type="NCBI Taxonomy" id="4615"/>
    <lineage>
        <taxon>Eukaryota</taxon>
        <taxon>Viridiplantae</taxon>
        <taxon>Streptophyta</taxon>
        <taxon>Embryophyta</taxon>
        <taxon>Tracheophyta</taxon>
        <taxon>Spermatophyta</taxon>
        <taxon>Magnoliopsida</taxon>
        <taxon>Liliopsida</taxon>
        <taxon>Poales</taxon>
        <taxon>Bromeliaceae</taxon>
        <taxon>Bromelioideae</taxon>
        <taxon>Ananas</taxon>
    </lineage>
</organism>
<dbReference type="EMBL" id="LSRQ01000543">
    <property type="protein sequence ID" value="OAY82153.1"/>
    <property type="molecule type" value="Genomic_DNA"/>
</dbReference>
<evidence type="ECO:0000256" key="3">
    <source>
        <dbReference type="ARBA" id="ARBA00012706"/>
    </source>
</evidence>
<dbReference type="AlphaFoldDB" id="A0A199VYU0"/>
<protein>
    <recommendedName>
        <fullName evidence="3">mannan endo-1,4-beta-mannosidase</fullName>
        <ecNumber evidence="3">3.2.1.78</ecNumber>
    </recommendedName>
</protein>
<dbReference type="InterPro" id="IPR001547">
    <property type="entry name" value="Glyco_hydro_5"/>
</dbReference>
<dbReference type="GO" id="GO:0016985">
    <property type="term" value="F:mannan endo-1,4-beta-mannosidase activity"/>
    <property type="evidence" value="ECO:0007669"/>
    <property type="project" value="UniProtKB-EC"/>
</dbReference>
<accession>A0A199VYU0</accession>
<evidence type="ECO:0000256" key="5">
    <source>
        <dbReference type="ARBA" id="ARBA00023295"/>
    </source>
</evidence>
<dbReference type="EC" id="3.2.1.78" evidence="3"/>
<keyword evidence="5" id="KW-0326">Glycosidase</keyword>
<gene>
    <name evidence="8" type="ORF">ACMD2_03702</name>
</gene>
<name>A0A199VYU0_ANACO</name>
<dbReference type="FunFam" id="3.20.20.80:FF:000012">
    <property type="entry name" value="Mannan endo-1,4-beta-mannosidase 6"/>
    <property type="match status" value="1"/>
</dbReference>
<comment type="catalytic activity">
    <reaction evidence="1">
        <text>Random hydrolysis of (1-&gt;4)-beta-D-mannosidic linkages in mannans, galactomannans and glucomannans.</text>
        <dbReference type="EC" id="3.2.1.78"/>
    </reaction>
</comment>
<evidence type="ECO:0000256" key="2">
    <source>
        <dbReference type="ARBA" id="ARBA00005641"/>
    </source>
</evidence>
<feature type="transmembrane region" description="Helical" evidence="6">
    <location>
        <begin position="6"/>
        <end position="25"/>
    </location>
</feature>
<evidence type="ECO:0000313" key="8">
    <source>
        <dbReference type="EMBL" id="OAY82153.1"/>
    </source>
</evidence>
<dbReference type="InterPro" id="IPR017853">
    <property type="entry name" value="GH"/>
</dbReference>
<keyword evidence="6" id="KW-1133">Transmembrane helix</keyword>
<comment type="similarity">
    <text evidence="2">Belongs to the glycosyl hydrolase 5 (cellulase A) family.</text>
</comment>
<evidence type="ECO:0000256" key="1">
    <source>
        <dbReference type="ARBA" id="ARBA00001678"/>
    </source>
</evidence>
<dbReference type="Gene3D" id="3.20.20.80">
    <property type="entry name" value="Glycosidases"/>
    <property type="match status" value="1"/>
</dbReference>
<evidence type="ECO:0000256" key="4">
    <source>
        <dbReference type="ARBA" id="ARBA00022801"/>
    </source>
</evidence>
<dbReference type="STRING" id="4615.A0A199VYU0"/>
<evidence type="ECO:0000256" key="6">
    <source>
        <dbReference type="SAM" id="Phobius"/>
    </source>
</evidence>
<dbReference type="InterPro" id="IPR045053">
    <property type="entry name" value="MAN-like"/>
</dbReference>